<keyword evidence="2 5" id="KW-0812">Transmembrane</keyword>
<dbReference type="Gene3D" id="1.20.1250.20">
    <property type="entry name" value="MFS general substrate transporter like domains"/>
    <property type="match status" value="1"/>
</dbReference>
<dbReference type="Pfam" id="PF00083">
    <property type="entry name" value="Sugar_tr"/>
    <property type="match status" value="1"/>
</dbReference>
<dbReference type="Proteomes" id="UP000436088">
    <property type="component" value="Unassembled WGS sequence"/>
</dbReference>
<dbReference type="InterPro" id="IPR005828">
    <property type="entry name" value="MFS_sugar_transport-like"/>
</dbReference>
<comment type="caution">
    <text evidence="6">The sequence shown here is derived from an EMBL/GenBank/DDBJ whole genome shotgun (WGS) entry which is preliminary data.</text>
</comment>
<evidence type="ECO:0000256" key="4">
    <source>
        <dbReference type="ARBA" id="ARBA00023136"/>
    </source>
</evidence>
<evidence type="ECO:0000313" key="7">
    <source>
        <dbReference type="Proteomes" id="UP000436088"/>
    </source>
</evidence>
<sequence length="157" mass="17085">MLDDLLVLVGVGAALFLFQQFAGIYAVVYYSTAVFRSAEIASDVAASALVSASNVFGTVIASSDGQTRKEKSSNHCWNGRIFLRKGCFNVAAVIVIHMEDPGPLLWHASRRWDCSLRLIIFSWCWSGACSFASGIVCFQDQSKSSGSIAWHALGKLR</sequence>
<organism evidence="6 7">
    <name type="scientific">Hibiscus syriacus</name>
    <name type="common">Rose of Sharon</name>
    <dbReference type="NCBI Taxonomy" id="106335"/>
    <lineage>
        <taxon>Eukaryota</taxon>
        <taxon>Viridiplantae</taxon>
        <taxon>Streptophyta</taxon>
        <taxon>Embryophyta</taxon>
        <taxon>Tracheophyta</taxon>
        <taxon>Spermatophyta</taxon>
        <taxon>Magnoliopsida</taxon>
        <taxon>eudicotyledons</taxon>
        <taxon>Gunneridae</taxon>
        <taxon>Pentapetalae</taxon>
        <taxon>rosids</taxon>
        <taxon>malvids</taxon>
        <taxon>Malvales</taxon>
        <taxon>Malvaceae</taxon>
        <taxon>Malvoideae</taxon>
        <taxon>Hibiscus</taxon>
    </lineage>
</organism>
<evidence type="ECO:0000256" key="1">
    <source>
        <dbReference type="ARBA" id="ARBA00004370"/>
    </source>
</evidence>
<gene>
    <name evidence="6" type="ORF">F3Y22_tig00110160pilonHSYRG00544</name>
</gene>
<evidence type="ECO:0000256" key="2">
    <source>
        <dbReference type="ARBA" id="ARBA00022692"/>
    </source>
</evidence>
<dbReference type="GO" id="GO:0022857">
    <property type="term" value="F:transmembrane transporter activity"/>
    <property type="evidence" value="ECO:0007669"/>
    <property type="project" value="InterPro"/>
</dbReference>
<proteinExistence type="predicted"/>
<name>A0A6A3BIP1_HIBSY</name>
<keyword evidence="4 5" id="KW-0472">Membrane</keyword>
<evidence type="ECO:0000313" key="6">
    <source>
        <dbReference type="EMBL" id="KAE8715791.1"/>
    </source>
</evidence>
<accession>A0A6A3BIP1</accession>
<evidence type="ECO:0000256" key="3">
    <source>
        <dbReference type="ARBA" id="ARBA00022989"/>
    </source>
</evidence>
<keyword evidence="7" id="KW-1185">Reference proteome</keyword>
<reference evidence="6" key="1">
    <citation type="submission" date="2019-09" db="EMBL/GenBank/DDBJ databases">
        <title>Draft genome information of white flower Hibiscus syriacus.</title>
        <authorList>
            <person name="Kim Y.-M."/>
        </authorList>
    </citation>
    <scope>NUCLEOTIDE SEQUENCE [LARGE SCALE GENOMIC DNA]</scope>
    <source>
        <strain evidence="6">YM2019G1</strain>
    </source>
</reference>
<feature type="transmembrane region" description="Helical" evidence="5">
    <location>
        <begin position="5"/>
        <end position="28"/>
    </location>
</feature>
<dbReference type="InterPro" id="IPR036259">
    <property type="entry name" value="MFS_trans_sf"/>
</dbReference>
<keyword evidence="3 5" id="KW-1133">Transmembrane helix</keyword>
<dbReference type="AlphaFoldDB" id="A0A6A3BIP1"/>
<comment type="subcellular location">
    <subcellularLocation>
        <location evidence="1">Membrane</location>
    </subcellularLocation>
</comment>
<evidence type="ECO:0000256" key="5">
    <source>
        <dbReference type="SAM" id="Phobius"/>
    </source>
</evidence>
<protein>
    <submittedName>
        <fullName evidence="6">Uncharacterized protein</fullName>
    </submittedName>
</protein>
<feature type="transmembrane region" description="Helical" evidence="5">
    <location>
        <begin position="40"/>
        <end position="61"/>
    </location>
</feature>
<dbReference type="EMBL" id="VEPZ02000857">
    <property type="protein sequence ID" value="KAE8715791.1"/>
    <property type="molecule type" value="Genomic_DNA"/>
</dbReference>
<dbReference type="GO" id="GO:0016020">
    <property type="term" value="C:membrane"/>
    <property type="evidence" value="ECO:0007669"/>
    <property type="project" value="UniProtKB-SubCell"/>
</dbReference>